<organism evidence="1 2">
    <name type="scientific">Stegodyphus mimosarum</name>
    <name type="common">African social velvet spider</name>
    <dbReference type="NCBI Taxonomy" id="407821"/>
    <lineage>
        <taxon>Eukaryota</taxon>
        <taxon>Metazoa</taxon>
        <taxon>Ecdysozoa</taxon>
        <taxon>Arthropoda</taxon>
        <taxon>Chelicerata</taxon>
        <taxon>Arachnida</taxon>
        <taxon>Araneae</taxon>
        <taxon>Araneomorphae</taxon>
        <taxon>Entelegynae</taxon>
        <taxon>Eresoidea</taxon>
        <taxon>Eresidae</taxon>
        <taxon>Stegodyphus</taxon>
    </lineage>
</organism>
<accession>A0A087V1M1</accession>
<proteinExistence type="predicted"/>
<gene>
    <name evidence="1" type="ORF">X975_19889</name>
</gene>
<feature type="non-terminal residue" evidence="1">
    <location>
        <position position="50"/>
    </location>
</feature>
<protein>
    <submittedName>
        <fullName evidence="1">Uncharacterized protein</fullName>
    </submittedName>
</protein>
<sequence length="50" mass="5436">MADKTECVMELLKAGVDVNLSVAVELKEDNLSANSDSPSRCMKDVLDTYS</sequence>
<dbReference type="EMBL" id="KL865850">
    <property type="protein sequence ID" value="KFM83510.1"/>
    <property type="molecule type" value="Genomic_DNA"/>
</dbReference>
<reference evidence="1 2" key="1">
    <citation type="submission" date="2013-11" db="EMBL/GenBank/DDBJ databases">
        <title>Genome sequencing of Stegodyphus mimosarum.</title>
        <authorList>
            <person name="Bechsgaard J."/>
        </authorList>
    </citation>
    <scope>NUCLEOTIDE SEQUENCE [LARGE SCALE GENOMIC DNA]</scope>
</reference>
<name>A0A087V1M1_STEMI</name>
<dbReference type="Proteomes" id="UP000054359">
    <property type="component" value="Unassembled WGS sequence"/>
</dbReference>
<keyword evidence="2" id="KW-1185">Reference proteome</keyword>
<dbReference type="AlphaFoldDB" id="A0A087V1M1"/>
<evidence type="ECO:0000313" key="1">
    <source>
        <dbReference type="EMBL" id="KFM83510.1"/>
    </source>
</evidence>
<evidence type="ECO:0000313" key="2">
    <source>
        <dbReference type="Proteomes" id="UP000054359"/>
    </source>
</evidence>